<evidence type="ECO:0000256" key="2">
    <source>
        <dbReference type="SAM" id="Phobius"/>
    </source>
</evidence>
<dbReference type="Proteomes" id="UP001558652">
    <property type="component" value="Unassembled WGS sequence"/>
</dbReference>
<sequence>MASKRRNMFYKNKKQETTEIVPCCLSCTERITSREGQRWRSDGPGQTPASGPRDGRRETDVQLDYNTYQSSFFMIGFLVTVSYLVTISSRFKGANFAPHVEA</sequence>
<organism evidence="3 4">
    <name type="scientific">Ranatra chinensis</name>
    <dbReference type="NCBI Taxonomy" id="642074"/>
    <lineage>
        <taxon>Eukaryota</taxon>
        <taxon>Metazoa</taxon>
        <taxon>Ecdysozoa</taxon>
        <taxon>Arthropoda</taxon>
        <taxon>Hexapoda</taxon>
        <taxon>Insecta</taxon>
        <taxon>Pterygota</taxon>
        <taxon>Neoptera</taxon>
        <taxon>Paraneoptera</taxon>
        <taxon>Hemiptera</taxon>
        <taxon>Heteroptera</taxon>
        <taxon>Panheteroptera</taxon>
        <taxon>Nepomorpha</taxon>
        <taxon>Nepidae</taxon>
        <taxon>Ranatrinae</taxon>
        <taxon>Ranatra</taxon>
    </lineage>
</organism>
<keyword evidence="2" id="KW-0472">Membrane</keyword>
<gene>
    <name evidence="3" type="ORF">AAG570_009617</name>
</gene>
<evidence type="ECO:0000313" key="3">
    <source>
        <dbReference type="EMBL" id="KAL1137922.1"/>
    </source>
</evidence>
<reference evidence="3 4" key="1">
    <citation type="submission" date="2024-07" db="EMBL/GenBank/DDBJ databases">
        <title>Chromosome-level genome assembly of the water stick insect Ranatra chinensis (Heteroptera: Nepidae).</title>
        <authorList>
            <person name="Liu X."/>
        </authorList>
    </citation>
    <scope>NUCLEOTIDE SEQUENCE [LARGE SCALE GENOMIC DNA]</scope>
    <source>
        <strain evidence="3">Cailab_2021Rc</strain>
        <tissue evidence="3">Muscle</tissue>
    </source>
</reference>
<keyword evidence="2" id="KW-1133">Transmembrane helix</keyword>
<name>A0ABD0Z0E6_9HEMI</name>
<proteinExistence type="predicted"/>
<accession>A0ABD0Z0E6</accession>
<dbReference type="EMBL" id="JBFDAA010000004">
    <property type="protein sequence ID" value="KAL1137922.1"/>
    <property type="molecule type" value="Genomic_DNA"/>
</dbReference>
<evidence type="ECO:0000256" key="1">
    <source>
        <dbReference type="SAM" id="MobiDB-lite"/>
    </source>
</evidence>
<feature type="region of interest" description="Disordered" evidence="1">
    <location>
        <begin position="33"/>
        <end position="59"/>
    </location>
</feature>
<evidence type="ECO:0000313" key="4">
    <source>
        <dbReference type="Proteomes" id="UP001558652"/>
    </source>
</evidence>
<dbReference type="AlphaFoldDB" id="A0ABD0Z0E6"/>
<comment type="caution">
    <text evidence="3">The sequence shown here is derived from an EMBL/GenBank/DDBJ whole genome shotgun (WGS) entry which is preliminary data.</text>
</comment>
<keyword evidence="2" id="KW-0812">Transmembrane</keyword>
<feature type="transmembrane region" description="Helical" evidence="2">
    <location>
        <begin position="72"/>
        <end position="91"/>
    </location>
</feature>
<keyword evidence="4" id="KW-1185">Reference proteome</keyword>
<protein>
    <submittedName>
        <fullName evidence="3">Uncharacterized protein</fullName>
    </submittedName>
</protein>